<name>A0A1E5PKC3_9ACTN</name>
<accession>A0A1E5PKC3</accession>
<proteinExistence type="predicted"/>
<organism evidence="1 2">
    <name type="scientific">Streptomyces agglomeratus</name>
    <dbReference type="NCBI Taxonomy" id="285458"/>
    <lineage>
        <taxon>Bacteria</taxon>
        <taxon>Bacillati</taxon>
        <taxon>Actinomycetota</taxon>
        <taxon>Actinomycetes</taxon>
        <taxon>Kitasatosporales</taxon>
        <taxon>Streptomycetaceae</taxon>
        <taxon>Streptomyces</taxon>
    </lineage>
</organism>
<sequence>MRCFSQDGEEHRDFDLSKLSMPTELRDAFGSAFVKRTAPGAGLASLHSMDKVYRTLLQFDRYLATLRWPPRSVPQLTPEHVDAFYDRRKHLAQAADEMGELKRLLARTEGVSDAVAGRIAAALPRVRRGNGRQSYSRAEFKRIADAARTDLRAAARRIRENRDLLQRFRQGQVVSGDDLDLARRLELLDSVERFADVPRHVRTVGLTAGKSEPMAWVKKVGTVKEIMSWLHLTVDETAAGAILLAAMTGENPDVIHKTPAAHHRADGYSGDGGTAIVDLRKLRRGRRAYMNLALSDIPEWISIPGKPEEISTRDELHTPFGLYVLLHELTAASRAHIGGNRLLIGYANTGAADGGRGLRPITTSECVLRLGRRWGLPSDTLDEQGKPVPLAVRLDLLRLTYIELNQRPVAHTERTAATTYMARNRGNVAEYRKVVAQALASEVDKARARGSVAVMSPQEVERARTEPETVAAEQGLDPVTLKRMIAGELDTVLAACADNKNSPHAPPGQPCPASFMLCLGCECARALPRHLPVQVLVHDRLQAGRAQMEALRWAHRFAAPHAQLADLLDQHDAETVADARRSATATDHAVVERFLSRELDLR</sequence>
<comment type="caution">
    <text evidence="1">The sequence shown here is derived from an EMBL/GenBank/DDBJ whole genome shotgun (WGS) entry which is preliminary data.</text>
</comment>
<gene>
    <name evidence="1" type="ORF">AS594_36225</name>
</gene>
<evidence type="ECO:0000313" key="2">
    <source>
        <dbReference type="Proteomes" id="UP000095759"/>
    </source>
</evidence>
<dbReference type="Proteomes" id="UP000095759">
    <property type="component" value="Unassembled WGS sequence"/>
</dbReference>
<dbReference type="EMBL" id="MEHJ01000001">
    <property type="protein sequence ID" value="OEJ29966.1"/>
    <property type="molecule type" value="Genomic_DNA"/>
</dbReference>
<dbReference type="AlphaFoldDB" id="A0A1E5PKC3"/>
<evidence type="ECO:0000313" key="1">
    <source>
        <dbReference type="EMBL" id="OEJ29966.1"/>
    </source>
</evidence>
<reference evidence="1 2" key="1">
    <citation type="submission" date="2016-08" db="EMBL/GenBank/DDBJ databases">
        <title>Complete genome sequence of Streptomyces agglomeratus strain 6-3-2, a novel anti-MRSA actinomycete isolated from Wuli of Tebit, China.</title>
        <authorList>
            <person name="Chen X."/>
        </authorList>
    </citation>
    <scope>NUCLEOTIDE SEQUENCE [LARGE SCALE GENOMIC DNA]</scope>
    <source>
        <strain evidence="1 2">6-3-2</strain>
    </source>
</reference>
<protein>
    <submittedName>
        <fullName evidence="1">Uncharacterized protein</fullName>
    </submittedName>
</protein>
<keyword evidence="2" id="KW-1185">Reference proteome</keyword>